<evidence type="ECO:0000313" key="6">
    <source>
        <dbReference type="Proteomes" id="UP000001745"/>
    </source>
</evidence>
<accession>B8MQ71</accession>
<keyword evidence="6" id="KW-1185">Reference proteome</keyword>
<dbReference type="InterPro" id="IPR024336">
    <property type="entry name" value="tRNA_splic_suSen54_N"/>
</dbReference>
<keyword evidence="5" id="KW-0378">Hydrolase</keyword>
<reference evidence="6" key="1">
    <citation type="journal article" date="2015" name="Genome Announc.">
        <title>Genome sequence of the AIDS-associated pathogen Penicillium marneffei (ATCC18224) and its near taxonomic relative Talaromyces stipitatus (ATCC10500).</title>
        <authorList>
            <person name="Nierman W.C."/>
            <person name="Fedorova-Abrams N.D."/>
            <person name="Andrianopoulos A."/>
        </authorList>
    </citation>
    <scope>NUCLEOTIDE SEQUENCE [LARGE SCALE GENOMIC DNA]</scope>
    <source>
        <strain evidence="6">ATCC 10500 / CBS 375.48 / QM 6759 / NRRL 1006</strain>
    </source>
</reference>
<proteinExistence type="inferred from homology"/>
<feature type="region of interest" description="Disordered" evidence="3">
    <location>
        <begin position="425"/>
        <end position="449"/>
    </location>
</feature>
<evidence type="ECO:0000313" key="5">
    <source>
        <dbReference type="EMBL" id="EED13140.1"/>
    </source>
</evidence>
<dbReference type="GeneID" id="8100704"/>
<dbReference type="PANTHER" id="PTHR21027">
    <property type="entry name" value="TRNA-SPLICING ENDONUCLEASE SUBUNIT SEN54"/>
    <property type="match status" value="1"/>
</dbReference>
<dbReference type="OMA" id="MYMRLRH"/>
<dbReference type="AlphaFoldDB" id="B8MQ71"/>
<feature type="region of interest" description="Disordered" evidence="3">
    <location>
        <begin position="1"/>
        <end position="29"/>
    </location>
</feature>
<dbReference type="PANTHER" id="PTHR21027:SF1">
    <property type="entry name" value="TRNA-SPLICING ENDONUCLEASE SUBUNIT SEN54"/>
    <property type="match status" value="1"/>
</dbReference>
<organism evidence="5 6">
    <name type="scientific">Talaromyces stipitatus (strain ATCC 10500 / CBS 375.48 / QM 6759 / NRRL 1006)</name>
    <name type="common">Penicillium stipitatum</name>
    <dbReference type="NCBI Taxonomy" id="441959"/>
    <lineage>
        <taxon>Eukaryota</taxon>
        <taxon>Fungi</taxon>
        <taxon>Dikarya</taxon>
        <taxon>Ascomycota</taxon>
        <taxon>Pezizomycotina</taxon>
        <taxon>Eurotiomycetes</taxon>
        <taxon>Eurotiomycetidae</taxon>
        <taxon>Eurotiales</taxon>
        <taxon>Trichocomaceae</taxon>
        <taxon>Talaromyces</taxon>
        <taxon>Talaromyces sect. Talaromyces</taxon>
    </lineage>
</organism>
<dbReference type="GO" id="GO:0004519">
    <property type="term" value="F:endonuclease activity"/>
    <property type="evidence" value="ECO:0007669"/>
    <property type="project" value="UniProtKB-KW"/>
</dbReference>
<dbReference type="eggNOG" id="KOG4772">
    <property type="taxonomic scope" value="Eukaryota"/>
</dbReference>
<dbReference type="OrthoDB" id="408683at2759"/>
<gene>
    <name evidence="5" type="ORF">TSTA_056410</name>
</gene>
<protein>
    <submittedName>
        <fullName evidence="5">tRNA splicing endonuclease subunit (Sen54), putative</fullName>
    </submittedName>
</protein>
<dbReference type="FunCoup" id="B8MQ71">
    <property type="interactions" value="57"/>
</dbReference>
<sequence>MADLDEDVIHQPASSQSAPQADTDLSDEMQDFRFLNSLSLIPDTSQTTLPRRGEKDFEPNPTMLQSDILAASRHAMHTAISHPRLHAPKNLIVGIYAPEGPTPLAEPEKEERGVGEKPKKRIIIKDPMAGISPDACVYVPQPKGPFFKTIGRADRWNRVWLLPEEAIYLVERGTLYLKWPSTITEPVQVDGEDMGVPMSLEAAYACMMGHAGLTVERYVVYAGLKRGGYTVVRAPSWYGTQEEPEHEVQDQDLSGGSYFKGISGCWSRFYESIANILESDYSAQGPLIGVSTPRNYTTLYRKLALIPAHNAANPKPERKPTEAPFQFTYYVYKPSTPYKISAPQAPDFRIAVVDARSHTSIPTMRQLSTLIGSSPYEPPRGEKMERNLYSRLRQGYRSAILAIVDQGVVSYIRFADAGFSREKIFESQGPPRGNKGGYRGKNGGKGKGR</sequence>
<evidence type="ECO:0000256" key="2">
    <source>
        <dbReference type="ARBA" id="ARBA00022694"/>
    </source>
</evidence>
<evidence type="ECO:0000256" key="1">
    <source>
        <dbReference type="ARBA" id="ARBA00005736"/>
    </source>
</evidence>
<dbReference type="EMBL" id="EQ962659">
    <property type="protein sequence ID" value="EED13140.1"/>
    <property type="molecule type" value="Genomic_DNA"/>
</dbReference>
<keyword evidence="5" id="KW-0255">Endonuclease</keyword>
<dbReference type="Proteomes" id="UP000001745">
    <property type="component" value="Unassembled WGS sequence"/>
</dbReference>
<dbReference type="RefSeq" id="XP_002487251.1">
    <property type="nucleotide sequence ID" value="XM_002487206.1"/>
</dbReference>
<keyword evidence="5" id="KW-0540">Nuclease</keyword>
<evidence type="ECO:0000259" key="4">
    <source>
        <dbReference type="Pfam" id="PF12928"/>
    </source>
</evidence>
<name>B8MQ71_TALSN</name>
<evidence type="ECO:0000256" key="3">
    <source>
        <dbReference type="SAM" id="MobiDB-lite"/>
    </source>
</evidence>
<dbReference type="GO" id="GO:0000379">
    <property type="term" value="P:tRNA-type intron splice site recognition and cleavage"/>
    <property type="evidence" value="ECO:0007669"/>
    <property type="project" value="TreeGrafter"/>
</dbReference>
<dbReference type="Pfam" id="PF12928">
    <property type="entry name" value="tRNA_int_end_N2"/>
    <property type="match status" value="1"/>
</dbReference>
<dbReference type="STRING" id="441959.B8MQ71"/>
<dbReference type="VEuPathDB" id="FungiDB:TSTA_056410"/>
<comment type="similarity">
    <text evidence="1">Belongs to the SEN54 family.</text>
</comment>
<dbReference type="GO" id="GO:0000214">
    <property type="term" value="C:tRNA-intron endonuclease complex"/>
    <property type="evidence" value="ECO:0007669"/>
    <property type="project" value="TreeGrafter"/>
</dbReference>
<dbReference type="InParanoid" id="B8MQ71"/>
<dbReference type="HOGENOM" id="CLU_028449_2_0_1"/>
<keyword evidence="2" id="KW-0819">tRNA processing</keyword>
<dbReference type="InterPro" id="IPR024337">
    <property type="entry name" value="tRNA_splic_suSen54"/>
</dbReference>
<feature type="domain" description="tRNA-splicing endonuclease subunit Sen54 N-terminal" evidence="4">
    <location>
        <begin position="77"/>
        <end position="179"/>
    </location>
</feature>
<dbReference type="PhylomeDB" id="B8MQ71"/>